<dbReference type="Pfam" id="PF20352">
    <property type="entry name" value="DUF6647"/>
    <property type="match status" value="1"/>
</dbReference>
<feature type="signal peptide" evidence="1">
    <location>
        <begin position="1"/>
        <end position="19"/>
    </location>
</feature>
<feature type="domain" description="DUF6647" evidence="2">
    <location>
        <begin position="29"/>
        <end position="165"/>
    </location>
</feature>
<dbReference type="InterPro" id="IPR046589">
    <property type="entry name" value="DUF6647"/>
</dbReference>
<dbReference type="AlphaFoldDB" id="A0A1X7BL90"/>
<gene>
    <name evidence="3" type="ORF">ROA7745_00224</name>
</gene>
<accession>A0A1X7BL90</accession>
<dbReference type="Proteomes" id="UP000193224">
    <property type="component" value="Unassembled WGS sequence"/>
</dbReference>
<dbReference type="OrthoDB" id="7851356at2"/>
<proteinExistence type="predicted"/>
<reference evidence="3 4" key="1">
    <citation type="submission" date="2017-03" db="EMBL/GenBank/DDBJ databases">
        <authorList>
            <person name="Afonso C.L."/>
            <person name="Miller P.J."/>
            <person name="Scott M.A."/>
            <person name="Spackman E."/>
            <person name="Goraichik I."/>
            <person name="Dimitrov K.M."/>
            <person name="Suarez D.L."/>
            <person name="Swayne D.E."/>
        </authorList>
    </citation>
    <scope>NUCLEOTIDE SEQUENCE [LARGE SCALE GENOMIC DNA]</scope>
    <source>
        <strain evidence="3 4">CECT 7745</strain>
    </source>
</reference>
<sequence length="165" mass="18796">MKMGIFFALTLILTGAASASESGNSSGVSPALLFELNAWLDAETEYLERDRRPLIEFVGAERGEDLHGVADRSGGRTRGLYDAEIETIYLVEPWSPDNSRDISVLLHEMVHHRQSGQHWYCDQAQEWRAYQIQAQWLAEQKIADDFYWPAVLLQSSCTKRDIHPE</sequence>
<evidence type="ECO:0000313" key="4">
    <source>
        <dbReference type="Proteomes" id="UP000193224"/>
    </source>
</evidence>
<evidence type="ECO:0000313" key="3">
    <source>
        <dbReference type="EMBL" id="SMC10417.1"/>
    </source>
</evidence>
<keyword evidence="4" id="KW-1185">Reference proteome</keyword>
<dbReference type="RefSeq" id="WP_085798387.1">
    <property type="nucleotide sequence ID" value="NZ_FWXB01000001.1"/>
</dbReference>
<dbReference type="EMBL" id="FWXB01000001">
    <property type="protein sequence ID" value="SMC10417.1"/>
    <property type="molecule type" value="Genomic_DNA"/>
</dbReference>
<name>A0A1X7BL90_9RHOB</name>
<feature type="chain" id="PRO_5013185781" description="DUF6647 domain-containing protein" evidence="1">
    <location>
        <begin position="20"/>
        <end position="165"/>
    </location>
</feature>
<evidence type="ECO:0000256" key="1">
    <source>
        <dbReference type="SAM" id="SignalP"/>
    </source>
</evidence>
<organism evidence="3 4">
    <name type="scientific">Roseovarius aestuarii</name>
    <dbReference type="NCBI Taxonomy" id="475083"/>
    <lineage>
        <taxon>Bacteria</taxon>
        <taxon>Pseudomonadati</taxon>
        <taxon>Pseudomonadota</taxon>
        <taxon>Alphaproteobacteria</taxon>
        <taxon>Rhodobacterales</taxon>
        <taxon>Roseobacteraceae</taxon>
        <taxon>Roseovarius</taxon>
    </lineage>
</organism>
<protein>
    <recommendedName>
        <fullName evidence="2">DUF6647 domain-containing protein</fullName>
    </recommendedName>
</protein>
<evidence type="ECO:0000259" key="2">
    <source>
        <dbReference type="Pfam" id="PF20352"/>
    </source>
</evidence>
<keyword evidence="1" id="KW-0732">Signal</keyword>